<protein>
    <recommendedName>
        <fullName evidence="5">Lipoprotein</fullName>
    </recommendedName>
</protein>
<evidence type="ECO:0000313" key="3">
    <source>
        <dbReference type="EMBL" id="GEC12548.1"/>
    </source>
</evidence>
<evidence type="ECO:0000313" key="4">
    <source>
        <dbReference type="Proteomes" id="UP000316242"/>
    </source>
</evidence>
<keyword evidence="2" id="KW-0732">Signal</keyword>
<reference evidence="3 4" key="1">
    <citation type="submission" date="2019-06" db="EMBL/GenBank/DDBJ databases">
        <title>Whole genome shotgun sequence of Glutamicibacter nicotianae NBRC 14234.</title>
        <authorList>
            <person name="Hosoyama A."/>
            <person name="Uohara A."/>
            <person name="Ohji S."/>
            <person name="Ichikawa N."/>
        </authorList>
    </citation>
    <scope>NUCLEOTIDE SEQUENCE [LARGE SCALE GENOMIC DNA]</scope>
    <source>
        <strain evidence="3 4">NBRC 14234</strain>
    </source>
</reference>
<dbReference type="EMBL" id="BJNE01000006">
    <property type="protein sequence ID" value="GEC12548.1"/>
    <property type="molecule type" value="Genomic_DNA"/>
</dbReference>
<keyword evidence="4" id="KW-1185">Reference proteome</keyword>
<feature type="signal peptide" evidence="2">
    <location>
        <begin position="1"/>
        <end position="26"/>
    </location>
</feature>
<dbReference type="RefSeq" id="WP_141357439.1">
    <property type="nucleotide sequence ID" value="NZ_BAAAWM010000001.1"/>
</dbReference>
<feature type="compositionally biased region" description="Polar residues" evidence="1">
    <location>
        <begin position="25"/>
        <end position="40"/>
    </location>
</feature>
<evidence type="ECO:0000256" key="2">
    <source>
        <dbReference type="SAM" id="SignalP"/>
    </source>
</evidence>
<dbReference type="PROSITE" id="PS51257">
    <property type="entry name" value="PROKAR_LIPOPROTEIN"/>
    <property type="match status" value="1"/>
</dbReference>
<organism evidence="3 4">
    <name type="scientific">Glutamicibacter nicotianae</name>
    <name type="common">Arthrobacter nicotianae</name>
    <dbReference type="NCBI Taxonomy" id="37929"/>
    <lineage>
        <taxon>Bacteria</taxon>
        <taxon>Bacillati</taxon>
        <taxon>Actinomycetota</taxon>
        <taxon>Actinomycetes</taxon>
        <taxon>Micrococcales</taxon>
        <taxon>Micrococcaceae</taxon>
        <taxon>Glutamicibacter</taxon>
    </lineage>
</organism>
<sequence length="248" mass="25928">MTKRLTLWALPLAVSMMLAGCSSNSASEPAQSAASTTSVDSQKEAASDGALTAEQVKSVASKLMEGDNAVQVVGNEQMQQQLEIAKNAKAPSGIKPEKCAELNAKYSVTDLTASVSATATSSSESVGKVVQVFSLTDDATRNNVSQALTLDDLEGCENVTVETGGEKIETERQILPLDVKADQSLTMSTQMDAGAGQLLTSVVVQALRDGNFVLVTLQTGSQQAAELAAQAVELTDRAFAEIDAVRKQ</sequence>
<feature type="chain" id="PRO_5046493920" description="Lipoprotein" evidence="2">
    <location>
        <begin position="27"/>
        <end position="248"/>
    </location>
</feature>
<dbReference type="Proteomes" id="UP000316242">
    <property type="component" value="Unassembled WGS sequence"/>
</dbReference>
<evidence type="ECO:0008006" key="5">
    <source>
        <dbReference type="Google" id="ProtNLM"/>
    </source>
</evidence>
<feature type="region of interest" description="Disordered" evidence="1">
    <location>
        <begin position="25"/>
        <end position="50"/>
    </location>
</feature>
<proteinExistence type="predicted"/>
<evidence type="ECO:0000256" key="1">
    <source>
        <dbReference type="SAM" id="MobiDB-lite"/>
    </source>
</evidence>
<accession>A0ABQ0RL70</accession>
<comment type="caution">
    <text evidence="3">The sequence shown here is derived from an EMBL/GenBank/DDBJ whole genome shotgun (WGS) entry which is preliminary data.</text>
</comment>
<gene>
    <name evidence="3" type="ORF">ANI01nite_17510</name>
</gene>
<name>A0ABQ0RL70_GLUNI</name>